<dbReference type="NCBIfam" id="TIGR01509">
    <property type="entry name" value="HAD-SF-IA-v3"/>
    <property type="match status" value="1"/>
</dbReference>
<dbReference type="InterPro" id="IPR036412">
    <property type="entry name" value="HAD-like_sf"/>
</dbReference>
<dbReference type="RefSeq" id="WP_126699345.1">
    <property type="nucleotide sequence ID" value="NZ_RWKW01000031.1"/>
</dbReference>
<dbReference type="OrthoDB" id="9797743at2"/>
<dbReference type="AlphaFoldDB" id="A0A3S0A9P0"/>
<dbReference type="Gene3D" id="1.10.150.240">
    <property type="entry name" value="Putative phosphatase, domain 2"/>
    <property type="match status" value="1"/>
</dbReference>
<dbReference type="InterPro" id="IPR023198">
    <property type="entry name" value="PGP-like_dom2"/>
</dbReference>
<dbReference type="SFLD" id="SFLDG01129">
    <property type="entry name" value="C1.5:_HAD__Beta-PGM__Phosphata"/>
    <property type="match status" value="1"/>
</dbReference>
<evidence type="ECO:0000313" key="5">
    <source>
        <dbReference type="EMBL" id="RST86788.1"/>
    </source>
</evidence>
<dbReference type="CDD" id="cd07526">
    <property type="entry name" value="HAD_BPGM_like"/>
    <property type="match status" value="1"/>
</dbReference>
<gene>
    <name evidence="5" type="ORF">EJC49_08765</name>
</gene>
<organism evidence="5 6">
    <name type="scientific">Aquibium carbonis</name>
    <dbReference type="NCBI Taxonomy" id="2495581"/>
    <lineage>
        <taxon>Bacteria</taxon>
        <taxon>Pseudomonadati</taxon>
        <taxon>Pseudomonadota</taxon>
        <taxon>Alphaproteobacteria</taxon>
        <taxon>Hyphomicrobiales</taxon>
        <taxon>Phyllobacteriaceae</taxon>
        <taxon>Aquibium</taxon>
    </lineage>
</organism>
<keyword evidence="6" id="KW-1185">Reference proteome</keyword>
<dbReference type="PANTHER" id="PTHR46193">
    <property type="entry name" value="6-PHOSPHOGLUCONATE PHOSPHATASE"/>
    <property type="match status" value="1"/>
</dbReference>
<dbReference type="Gene3D" id="3.40.50.1000">
    <property type="entry name" value="HAD superfamily/HAD-like"/>
    <property type="match status" value="1"/>
</dbReference>
<dbReference type="Pfam" id="PF00702">
    <property type="entry name" value="Hydrolase"/>
    <property type="match status" value="1"/>
</dbReference>
<protein>
    <submittedName>
        <fullName evidence="5">HAD family phosphatase</fullName>
    </submittedName>
</protein>
<dbReference type="PANTHER" id="PTHR46193:SF10">
    <property type="entry name" value="6-PHOSPHOGLUCONATE PHOSPHATASE"/>
    <property type="match status" value="1"/>
</dbReference>
<accession>A0A3S0A9P0</accession>
<comment type="caution">
    <text evidence="5">The sequence shown here is derived from an EMBL/GenBank/DDBJ whole genome shotgun (WGS) entry which is preliminary data.</text>
</comment>
<dbReference type="InterPro" id="IPR006439">
    <property type="entry name" value="HAD-SF_hydro_IA"/>
</dbReference>
<reference evidence="5 6" key="1">
    <citation type="submission" date="2018-12" db="EMBL/GenBank/DDBJ databases">
        <title>Mesorhizobium carbonis sp. nov., isolated from coal mine water.</title>
        <authorList>
            <person name="Xin W."/>
            <person name="Xu Z."/>
            <person name="Xiang F."/>
            <person name="Zhang J."/>
            <person name="Xi L."/>
            <person name="Liu J."/>
        </authorList>
    </citation>
    <scope>NUCLEOTIDE SEQUENCE [LARGE SCALE GENOMIC DNA]</scope>
    <source>
        <strain evidence="5 6">B2.3</strain>
    </source>
</reference>
<name>A0A3S0A9P0_9HYPH</name>
<dbReference type="SUPFAM" id="SSF56784">
    <property type="entry name" value="HAD-like"/>
    <property type="match status" value="1"/>
</dbReference>
<evidence type="ECO:0000313" key="6">
    <source>
        <dbReference type="Proteomes" id="UP000278398"/>
    </source>
</evidence>
<dbReference type="InterPro" id="IPR023214">
    <property type="entry name" value="HAD_sf"/>
</dbReference>
<evidence type="ECO:0000256" key="2">
    <source>
        <dbReference type="ARBA" id="ARBA00006171"/>
    </source>
</evidence>
<evidence type="ECO:0000256" key="4">
    <source>
        <dbReference type="ARBA" id="ARBA00022842"/>
    </source>
</evidence>
<dbReference type="InterPro" id="IPR051600">
    <property type="entry name" value="Beta-PGM-like"/>
</dbReference>
<dbReference type="GO" id="GO:0003824">
    <property type="term" value="F:catalytic activity"/>
    <property type="evidence" value="ECO:0007669"/>
    <property type="project" value="UniProtKB-ARBA"/>
</dbReference>
<evidence type="ECO:0000256" key="1">
    <source>
        <dbReference type="ARBA" id="ARBA00001946"/>
    </source>
</evidence>
<evidence type="ECO:0000256" key="3">
    <source>
        <dbReference type="ARBA" id="ARBA00022723"/>
    </source>
</evidence>
<dbReference type="GO" id="GO:0046872">
    <property type="term" value="F:metal ion binding"/>
    <property type="evidence" value="ECO:0007669"/>
    <property type="project" value="UniProtKB-KW"/>
</dbReference>
<comment type="similarity">
    <text evidence="2">Belongs to the HAD-like hydrolase superfamily. CbbY/CbbZ/Gph/YieH family.</text>
</comment>
<dbReference type="Proteomes" id="UP000278398">
    <property type="component" value="Unassembled WGS sequence"/>
</dbReference>
<comment type="cofactor">
    <cofactor evidence="1">
        <name>Mg(2+)</name>
        <dbReference type="ChEBI" id="CHEBI:18420"/>
    </cofactor>
</comment>
<sequence length="229" mass="24345">MRPALVIFDCDGILVDTETLSNRRLAEWLCAAGYDTTYEHCRRQFVGRSMSAVKAEVEAAGVSLGADFVDRWNDGLAALFADHVQAVPHVRGQIEAIRASGLPYCVASSARVTKMHLTLGATGLLPFFEDVLFSASMVERGKPFPDLFLHAASTMGFSPADCVVIEDSVPGTSAGIAAGMRVLSYCGDPHGDRDGLAAAGGELFDDMRELAGMIGLDQTGPFADALDRA</sequence>
<keyword evidence="4" id="KW-0460">Magnesium</keyword>
<dbReference type="SFLD" id="SFLDS00003">
    <property type="entry name" value="Haloacid_Dehalogenase"/>
    <property type="match status" value="1"/>
</dbReference>
<keyword evidence="3" id="KW-0479">Metal-binding</keyword>
<dbReference type="EMBL" id="RWKW01000031">
    <property type="protein sequence ID" value="RST86788.1"/>
    <property type="molecule type" value="Genomic_DNA"/>
</dbReference>
<proteinExistence type="inferred from homology"/>